<dbReference type="Gene3D" id="3.20.20.80">
    <property type="entry name" value="Glycosidases"/>
    <property type="match status" value="1"/>
</dbReference>
<evidence type="ECO:0000256" key="1">
    <source>
        <dbReference type="ARBA" id="ARBA00004071"/>
    </source>
</evidence>
<evidence type="ECO:0000259" key="7">
    <source>
        <dbReference type="Pfam" id="PF01120"/>
    </source>
</evidence>
<evidence type="ECO:0000256" key="5">
    <source>
        <dbReference type="ARBA" id="ARBA00022801"/>
    </source>
</evidence>
<dbReference type="EC" id="3.2.1.51" evidence="3"/>
<dbReference type="InterPro" id="IPR000933">
    <property type="entry name" value="Glyco_hydro_29"/>
</dbReference>
<feature type="non-terminal residue" evidence="9">
    <location>
        <position position="274"/>
    </location>
</feature>
<organism evidence="9">
    <name type="scientific">marine sediment metagenome</name>
    <dbReference type="NCBI Taxonomy" id="412755"/>
    <lineage>
        <taxon>unclassified sequences</taxon>
        <taxon>metagenomes</taxon>
        <taxon>ecological metagenomes</taxon>
    </lineage>
</organism>
<dbReference type="SUPFAM" id="SSF51445">
    <property type="entry name" value="(Trans)glycosidases"/>
    <property type="match status" value="1"/>
</dbReference>
<dbReference type="EMBL" id="BARW01019553">
    <property type="protein sequence ID" value="GAI96619.1"/>
    <property type="molecule type" value="Genomic_DNA"/>
</dbReference>
<evidence type="ECO:0000256" key="2">
    <source>
        <dbReference type="ARBA" id="ARBA00007951"/>
    </source>
</evidence>
<dbReference type="InterPro" id="IPR016286">
    <property type="entry name" value="FUC_metazoa-typ"/>
</dbReference>
<dbReference type="GO" id="GO:0004560">
    <property type="term" value="F:alpha-L-fucosidase activity"/>
    <property type="evidence" value="ECO:0007669"/>
    <property type="project" value="InterPro"/>
</dbReference>
<dbReference type="InterPro" id="IPR013780">
    <property type="entry name" value="Glyco_hydro_b"/>
</dbReference>
<dbReference type="GO" id="GO:0005764">
    <property type="term" value="C:lysosome"/>
    <property type="evidence" value="ECO:0007669"/>
    <property type="project" value="TreeGrafter"/>
</dbReference>
<comment type="function">
    <text evidence="1">Alpha-L-fucosidase is responsible for hydrolyzing the alpha-1,6-linked fucose joined to the reducing-end N-acetylglucosamine of the carbohydrate moieties of glycoproteins.</text>
</comment>
<keyword evidence="4" id="KW-0732">Signal</keyword>
<evidence type="ECO:0000256" key="4">
    <source>
        <dbReference type="ARBA" id="ARBA00022729"/>
    </source>
</evidence>
<reference evidence="9" key="1">
    <citation type="journal article" date="2014" name="Front. Microbiol.">
        <title>High frequency of phylogenetically diverse reductive dehalogenase-homologous genes in deep subseafloor sedimentary metagenomes.</title>
        <authorList>
            <person name="Kawai M."/>
            <person name="Futagami T."/>
            <person name="Toyoda A."/>
            <person name="Takaki Y."/>
            <person name="Nishi S."/>
            <person name="Hori S."/>
            <person name="Arai W."/>
            <person name="Tsubouchi T."/>
            <person name="Morono Y."/>
            <person name="Uchiyama I."/>
            <person name="Ito T."/>
            <person name="Fujiyama A."/>
            <person name="Inagaki F."/>
            <person name="Takami H."/>
        </authorList>
    </citation>
    <scope>NUCLEOTIDE SEQUENCE</scope>
    <source>
        <strain evidence="9">Expedition CK06-06</strain>
    </source>
</reference>
<dbReference type="SMART" id="SM00812">
    <property type="entry name" value="Alpha_L_fucos"/>
    <property type="match status" value="1"/>
</dbReference>
<evidence type="ECO:0000259" key="8">
    <source>
        <dbReference type="Pfam" id="PF16757"/>
    </source>
</evidence>
<keyword evidence="6" id="KW-0326">Glycosidase</keyword>
<dbReference type="Pfam" id="PF01120">
    <property type="entry name" value="Alpha_L_fucos"/>
    <property type="match status" value="1"/>
</dbReference>
<dbReference type="Gene3D" id="2.60.40.1180">
    <property type="entry name" value="Golgi alpha-mannosidase II"/>
    <property type="match status" value="1"/>
</dbReference>
<dbReference type="PANTHER" id="PTHR10030">
    <property type="entry name" value="ALPHA-L-FUCOSIDASE"/>
    <property type="match status" value="1"/>
</dbReference>
<accession>X1UW87</accession>
<proteinExistence type="inferred from homology"/>
<dbReference type="GO" id="GO:0006004">
    <property type="term" value="P:fucose metabolic process"/>
    <property type="evidence" value="ECO:0007669"/>
    <property type="project" value="InterPro"/>
</dbReference>
<dbReference type="AlphaFoldDB" id="X1UW87"/>
<feature type="non-terminal residue" evidence="9">
    <location>
        <position position="1"/>
    </location>
</feature>
<dbReference type="InterPro" id="IPR057739">
    <property type="entry name" value="Glyco_hydro_29_N"/>
</dbReference>
<dbReference type="Pfam" id="PF16757">
    <property type="entry name" value="Fucosidase_C"/>
    <property type="match status" value="1"/>
</dbReference>
<evidence type="ECO:0000313" key="9">
    <source>
        <dbReference type="EMBL" id="GAI96619.1"/>
    </source>
</evidence>
<comment type="caution">
    <text evidence="9">The sequence shown here is derived from an EMBL/GenBank/DDBJ whole genome shotgun (WGS) entry which is preliminary data.</text>
</comment>
<sequence length="274" mass="30916">AGLYCRPRQPGSPPTKQYMNKWLGMVNEVVDKYQPDLTWFDFGLSSVIAPEYQRRMFADYYNWAAAHGREVGVAHKHRNIHQYTGILDFERGREDRLTPYPWLTDTSVGPWFHQKSSRFKTVNELADVLVDIVSKNGCMLLNVGPQADGAIPDQGKQLLRGIGAWLKINGEAIYNTRPWKVFGEGPTGNTGGGFSENKDKPYTSQDIRFTQSKDGKTLYVIVLGWPQDEVMVRSMKVDAAAVDAHIELLSGGRVTYRINEQKQLVIQPPAQRDG</sequence>
<dbReference type="PANTHER" id="PTHR10030:SF37">
    <property type="entry name" value="ALPHA-L-FUCOSIDASE-RELATED"/>
    <property type="match status" value="1"/>
</dbReference>
<evidence type="ECO:0000256" key="3">
    <source>
        <dbReference type="ARBA" id="ARBA00012662"/>
    </source>
</evidence>
<dbReference type="GO" id="GO:0016139">
    <property type="term" value="P:glycoside catabolic process"/>
    <property type="evidence" value="ECO:0007669"/>
    <property type="project" value="TreeGrafter"/>
</dbReference>
<gene>
    <name evidence="9" type="ORF">S12H4_33204</name>
</gene>
<dbReference type="InterPro" id="IPR031919">
    <property type="entry name" value="Fucosidase_C"/>
</dbReference>
<protein>
    <recommendedName>
        <fullName evidence="3">alpha-L-fucosidase</fullName>
        <ecNumber evidence="3">3.2.1.51</ecNumber>
    </recommendedName>
</protein>
<evidence type="ECO:0000256" key="6">
    <source>
        <dbReference type="ARBA" id="ARBA00023295"/>
    </source>
</evidence>
<keyword evidence="5" id="KW-0378">Hydrolase</keyword>
<name>X1UW87_9ZZZZ</name>
<comment type="similarity">
    <text evidence="2">Belongs to the glycosyl hydrolase 29 family.</text>
</comment>
<feature type="domain" description="Alpha-L-fucosidase C-terminal" evidence="8">
    <location>
        <begin position="203"/>
        <end position="269"/>
    </location>
</feature>
<dbReference type="InterPro" id="IPR017853">
    <property type="entry name" value="GH"/>
</dbReference>
<feature type="domain" description="Glycoside hydrolase family 29 N-terminal" evidence="7">
    <location>
        <begin position="12"/>
        <end position="171"/>
    </location>
</feature>
<dbReference type="PRINTS" id="PR00741">
    <property type="entry name" value="GLHYDRLASE29"/>
</dbReference>